<gene>
    <name evidence="2" type="ORF">BDV39DRAFT_199078</name>
</gene>
<feature type="signal peptide" evidence="1">
    <location>
        <begin position="1"/>
        <end position="17"/>
    </location>
</feature>
<dbReference type="EMBL" id="ML741762">
    <property type="protein sequence ID" value="KAE8333352.1"/>
    <property type="molecule type" value="Genomic_DNA"/>
</dbReference>
<keyword evidence="3" id="KW-1185">Reference proteome</keyword>
<evidence type="ECO:0000313" key="2">
    <source>
        <dbReference type="EMBL" id="KAE8333352.1"/>
    </source>
</evidence>
<accession>A0A5N6XKB6</accession>
<evidence type="ECO:0000256" key="1">
    <source>
        <dbReference type="SAM" id="SignalP"/>
    </source>
</evidence>
<evidence type="ECO:0000313" key="3">
    <source>
        <dbReference type="Proteomes" id="UP000325945"/>
    </source>
</evidence>
<reference evidence="3" key="1">
    <citation type="submission" date="2019-04" db="EMBL/GenBank/DDBJ databases">
        <title>Friends and foes A comparative genomics studyof 23 Aspergillus species from section Flavi.</title>
        <authorList>
            <consortium name="DOE Joint Genome Institute"/>
            <person name="Kjaerbolling I."/>
            <person name="Vesth T."/>
            <person name="Frisvad J.C."/>
            <person name="Nybo J.L."/>
            <person name="Theobald S."/>
            <person name="Kildgaard S."/>
            <person name="Isbrandt T."/>
            <person name="Kuo A."/>
            <person name="Sato A."/>
            <person name="Lyhne E.K."/>
            <person name="Kogle M.E."/>
            <person name="Wiebenga A."/>
            <person name="Kun R.S."/>
            <person name="Lubbers R.J."/>
            <person name="Makela M.R."/>
            <person name="Barry K."/>
            <person name="Chovatia M."/>
            <person name="Clum A."/>
            <person name="Daum C."/>
            <person name="Haridas S."/>
            <person name="He G."/>
            <person name="LaButti K."/>
            <person name="Lipzen A."/>
            <person name="Mondo S."/>
            <person name="Riley R."/>
            <person name="Salamov A."/>
            <person name="Simmons B.A."/>
            <person name="Magnuson J.K."/>
            <person name="Henrissat B."/>
            <person name="Mortensen U.H."/>
            <person name="Larsen T.O."/>
            <person name="Devries R.P."/>
            <person name="Grigoriev I.V."/>
            <person name="Machida M."/>
            <person name="Baker S.E."/>
            <person name="Andersen M.R."/>
        </authorList>
    </citation>
    <scope>NUCLEOTIDE SEQUENCE [LARGE SCALE GENOMIC DNA]</scope>
    <source>
        <strain evidence="3">CBS 130017</strain>
    </source>
</reference>
<dbReference type="AlphaFoldDB" id="A0A5N6XKB6"/>
<proteinExistence type="predicted"/>
<feature type="chain" id="PRO_5024862980" evidence="1">
    <location>
        <begin position="18"/>
        <end position="92"/>
    </location>
</feature>
<name>A0A5N6XKB6_9EURO</name>
<sequence>MKIQLLFSLMTLGLVLGEPIPKQALSQRETNDGSAGVLDCATYRTRLQALEADRRLANLAPNSGPFGNAGTAHANQLSMQIADLKRKKPKGC</sequence>
<protein>
    <submittedName>
        <fullName evidence="2">Uncharacterized protein</fullName>
    </submittedName>
</protein>
<organism evidence="2 3">
    <name type="scientific">Aspergillus sergii</name>
    <dbReference type="NCBI Taxonomy" id="1034303"/>
    <lineage>
        <taxon>Eukaryota</taxon>
        <taxon>Fungi</taxon>
        <taxon>Dikarya</taxon>
        <taxon>Ascomycota</taxon>
        <taxon>Pezizomycotina</taxon>
        <taxon>Eurotiomycetes</taxon>
        <taxon>Eurotiomycetidae</taxon>
        <taxon>Eurotiales</taxon>
        <taxon>Aspergillaceae</taxon>
        <taxon>Aspergillus</taxon>
        <taxon>Aspergillus subgen. Circumdati</taxon>
    </lineage>
</organism>
<dbReference type="Proteomes" id="UP000325945">
    <property type="component" value="Unassembled WGS sequence"/>
</dbReference>
<keyword evidence="1" id="KW-0732">Signal</keyword>